<dbReference type="PANTHER" id="PTHR33495:SF2">
    <property type="entry name" value="ANTI-SIGMA FACTOR ANTAGONIST TM_1081-RELATED"/>
    <property type="match status" value="1"/>
</dbReference>
<evidence type="ECO:0000256" key="2">
    <source>
        <dbReference type="RuleBase" id="RU003749"/>
    </source>
</evidence>
<gene>
    <name evidence="4" type="ORF">GCM10023215_32070</name>
</gene>
<name>A0ABP8WN29_9PSEU</name>
<comment type="similarity">
    <text evidence="1 2">Belongs to the anti-sigma-factor antagonist family.</text>
</comment>
<dbReference type="PANTHER" id="PTHR33495">
    <property type="entry name" value="ANTI-SIGMA FACTOR ANTAGONIST TM_1081-RELATED-RELATED"/>
    <property type="match status" value="1"/>
</dbReference>
<protein>
    <recommendedName>
        <fullName evidence="2">Anti-sigma factor antagonist</fullName>
    </recommendedName>
</protein>
<keyword evidence="5" id="KW-1185">Reference proteome</keyword>
<dbReference type="Gene3D" id="3.30.750.24">
    <property type="entry name" value="STAS domain"/>
    <property type="match status" value="1"/>
</dbReference>
<proteinExistence type="inferred from homology"/>
<dbReference type="NCBIfam" id="TIGR00377">
    <property type="entry name" value="ant_ant_sig"/>
    <property type="match status" value="1"/>
</dbReference>
<evidence type="ECO:0000256" key="1">
    <source>
        <dbReference type="ARBA" id="ARBA00009013"/>
    </source>
</evidence>
<feature type="domain" description="STAS" evidence="3">
    <location>
        <begin position="12"/>
        <end position="124"/>
    </location>
</feature>
<dbReference type="Pfam" id="PF01740">
    <property type="entry name" value="STAS"/>
    <property type="match status" value="1"/>
</dbReference>
<reference evidence="5" key="1">
    <citation type="journal article" date="2019" name="Int. J. Syst. Evol. Microbiol.">
        <title>The Global Catalogue of Microorganisms (GCM) 10K type strain sequencing project: providing services to taxonomists for standard genome sequencing and annotation.</title>
        <authorList>
            <consortium name="The Broad Institute Genomics Platform"/>
            <consortium name="The Broad Institute Genome Sequencing Center for Infectious Disease"/>
            <person name="Wu L."/>
            <person name="Ma J."/>
        </authorList>
    </citation>
    <scope>NUCLEOTIDE SEQUENCE [LARGE SCALE GENOMIC DNA]</scope>
    <source>
        <strain evidence="5">JCM 18055</strain>
    </source>
</reference>
<organism evidence="4 5">
    <name type="scientific">Pseudonocardia yuanmonensis</name>
    <dbReference type="NCBI Taxonomy" id="1095914"/>
    <lineage>
        <taxon>Bacteria</taxon>
        <taxon>Bacillati</taxon>
        <taxon>Actinomycetota</taxon>
        <taxon>Actinomycetes</taxon>
        <taxon>Pseudonocardiales</taxon>
        <taxon>Pseudonocardiaceae</taxon>
        <taxon>Pseudonocardia</taxon>
    </lineage>
</organism>
<evidence type="ECO:0000313" key="5">
    <source>
        <dbReference type="Proteomes" id="UP001500325"/>
    </source>
</evidence>
<sequence>MAARNDGLDCTLDCALDRDGDAMVVALTGTVDYTTIPTMRAALGTAFTEPGSPTVIVDLTGVEFLGSAGIAALVDAARAQHDDTVAALRIVVDDTRPVIRPIQLTGLDGVLALYRSREDALGDADR</sequence>
<dbReference type="PROSITE" id="PS50801">
    <property type="entry name" value="STAS"/>
    <property type="match status" value="1"/>
</dbReference>
<evidence type="ECO:0000313" key="4">
    <source>
        <dbReference type="EMBL" id="GAA4692519.1"/>
    </source>
</evidence>
<dbReference type="RefSeq" id="WP_345381322.1">
    <property type="nucleotide sequence ID" value="NZ_BAABIC010000010.1"/>
</dbReference>
<dbReference type="EMBL" id="BAABIC010000010">
    <property type="protein sequence ID" value="GAA4692519.1"/>
    <property type="molecule type" value="Genomic_DNA"/>
</dbReference>
<dbReference type="InterPro" id="IPR002645">
    <property type="entry name" value="STAS_dom"/>
</dbReference>
<dbReference type="InterPro" id="IPR003658">
    <property type="entry name" value="Anti-sigma_ant"/>
</dbReference>
<evidence type="ECO:0000259" key="3">
    <source>
        <dbReference type="PROSITE" id="PS50801"/>
    </source>
</evidence>
<dbReference type="InterPro" id="IPR036513">
    <property type="entry name" value="STAS_dom_sf"/>
</dbReference>
<dbReference type="SUPFAM" id="SSF52091">
    <property type="entry name" value="SpoIIaa-like"/>
    <property type="match status" value="1"/>
</dbReference>
<dbReference type="Proteomes" id="UP001500325">
    <property type="component" value="Unassembled WGS sequence"/>
</dbReference>
<accession>A0ABP8WN29</accession>
<comment type="caution">
    <text evidence="4">The sequence shown here is derived from an EMBL/GenBank/DDBJ whole genome shotgun (WGS) entry which is preliminary data.</text>
</comment>
<dbReference type="CDD" id="cd07043">
    <property type="entry name" value="STAS_anti-anti-sigma_factors"/>
    <property type="match status" value="1"/>
</dbReference>